<evidence type="ECO:0000313" key="3">
    <source>
        <dbReference type="Proteomes" id="UP001497516"/>
    </source>
</evidence>
<keyword evidence="3" id="KW-1185">Reference proteome</keyword>
<protein>
    <submittedName>
        <fullName evidence="2">Uncharacterized protein</fullName>
    </submittedName>
</protein>
<keyword evidence="1" id="KW-0472">Membrane</keyword>
<sequence>MKRQESRPKIEPADLEAAAVLDPQLNDVADVWLKLETMENAKKYLQEGIDRLRDEIARAKFGGTMKAFDEATDLMEENKKPEAGLESNCSSHYRDLVEVVEGRKRKVQEVEEALQKLKAEPMECSKRAILDSFPFLLPAALLFTMFALSSIYKRVCPPLASKLDGLF</sequence>
<keyword evidence="1" id="KW-0812">Transmembrane</keyword>
<accession>A0AAV2CNI8</accession>
<dbReference type="EMBL" id="OZ034813">
    <property type="protein sequence ID" value="CAL1357335.1"/>
    <property type="molecule type" value="Genomic_DNA"/>
</dbReference>
<organism evidence="2 3">
    <name type="scientific">Linum trigynum</name>
    <dbReference type="NCBI Taxonomy" id="586398"/>
    <lineage>
        <taxon>Eukaryota</taxon>
        <taxon>Viridiplantae</taxon>
        <taxon>Streptophyta</taxon>
        <taxon>Embryophyta</taxon>
        <taxon>Tracheophyta</taxon>
        <taxon>Spermatophyta</taxon>
        <taxon>Magnoliopsida</taxon>
        <taxon>eudicotyledons</taxon>
        <taxon>Gunneridae</taxon>
        <taxon>Pentapetalae</taxon>
        <taxon>rosids</taxon>
        <taxon>fabids</taxon>
        <taxon>Malpighiales</taxon>
        <taxon>Linaceae</taxon>
        <taxon>Linum</taxon>
    </lineage>
</organism>
<name>A0AAV2CNI8_9ROSI</name>
<reference evidence="2 3" key="1">
    <citation type="submission" date="2024-04" db="EMBL/GenBank/DDBJ databases">
        <authorList>
            <person name="Fracassetti M."/>
        </authorList>
    </citation>
    <scope>NUCLEOTIDE SEQUENCE [LARGE SCALE GENOMIC DNA]</scope>
</reference>
<feature type="transmembrane region" description="Helical" evidence="1">
    <location>
        <begin position="135"/>
        <end position="152"/>
    </location>
</feature>
<dbReference type="Proteomes" id="UP001497516">
    <property type="component" value="Chromosome 1"/>
</dbReference>
<gene>
    <name evidence="2" type="ORF">LTRI10_LOCUS4978</name>
</gene>
<proteinExistence type="predicted"/>
<evidence type="ECO:0000313" key="2">
    <source>
        <dbReference type="EMBL" id="CAL1357335.1"/>
    </source>
</evidence>
<evidence type="ECO:0000256" key="1">
    <source>
        <dbReference type="SAM" id="Phobius"/>
    </source>
</evidence>
<dbReference type="AlphaFoldDB" id="A0AAV2CNI8"/>
<keyword evidence="1" id="KW-1133">Transmembrane helix</keyword>